<comment type="caution">
    <text evidence="1">The sequence shown here is derived from an EMBL/GenBank/DDBJ whole genome shotgun (WGS) entry which is preliminary data.</text>
</comment>
<accession>A0A561U648</accession>
<keyword evidence="2" id="KW-1185">Reference proteome</keyword>
<proteinExistence type="predicted"/>
<sequence length="136" mass="15518">MMTREAEQQRKRLRGSVEKSYTSWLERIRNDGCRAMGYRMTGAIVEHLCVQHLRDNWRVIASFHSPRRATVLLIGQHLDHAPALDVYARLYALAGVEPPGSKRTKPPCCDGQGLPPEWNEQCQDVVDHARAITRRG</sequence>
<gene>
    <name evidence="1" type="ORF">FHU35_13558</name>
</gene>
<reference evidence="1 2" key="1">
    <citation type="submission" date="2019-06" db="EMBL/GenBank/DDBJ databases">
        <title>Sequencing the genomes of 1000 actinobacteria strains.</title>
        <authorList>
            <person name="Klenk H.-P."/>
        </authorList>
    </citation>
    <scope>NUCLEOTIDE SEQUENCE [LARGE SCALE GENOMIC DNA]</scope>
    <source>
        <strain evidence="1 2">DSM 46699</strain>
    </source>
</reference>
<dbReference type="EMBL" id="VIWX01000003">
    <property type="protein sequence ID" value="TWF94840.1"/>
    <property type="molecule type" value="Genomic_DNA"/>
</dbReference>
<evidence type="ECO:0000313" key="2">
    <source>
        <dbReference type="Proteomes" id="UP000316184"/>
    </source>
</evidence>
<name>A0A561U648_9PSEU</name>
<protein>
    <submittedName>
        <fullName evidence="1">Uncharacterized protein</fullName>
    </submittedName>
</protein>
<organism evidence="1 2">
    <name type="scientific">Saccharopolyspora dendranthemae</name>
    <dbReference type="NCBI Taxonomy" id="1181886"/>
    <lineage>
        <taxon>Bacteria</taxon>
        <taxon>Bacillati</taxon>
        <taxon>Actinomycetota</taxon>
        <taxon>Actinomycetes</taxon>
        <taxon>Pseudonocardiales</taxon>
        <taxon>Pseudonocardiaceae</taxon>
        <taxon>Saccharopolyspora</taxon>
    </lineage>
</organism>
<evidence type="ECO:0000313" key="1">
    <source>
        <dbReference type="EMBL" id="TWF94840.1"/>
    </source>
</evidence>
<dbReference type="Proteomes" id="UP000316184">
    <property type="component" value="Unassembled WGS sequence"/>
</dbReference>
<dbReference type="AlphaFoldDB" id="A0A561U648"/>